<dbReference type="InterPro" id="IPR046342">
    <property type="entry name" value="CBS_dom_sf"/>
</dbReference>
<dbReference type="PANTHER" id="PTHR43080:SF2">
    <property type="entry name" value="CBS DOMAIN-CONTAINING PROTEIN"/>
    <property type="match status" value="1"/>
</dbReference>
<feature type="domain" description="CBS" evidence="3">
    <location>
        <begin position="8"/>
        <end position="68"/>
    </location>
</feature>
<dbReference type="CDD" id="cd04623">
    <property type="entry name" value="CBS_pair_bac_euk"/>
    <property type="match status" value="1"/>
</dbReference>
<reference evidence="4" key="1">
    <citation type="submission" date="2024-06" db="EMBL/GenBank/DDBJ databases">
        <title>Caulobacter inopinatus, sp. nov.</title>
        <authorList>
            <person name="Donachie S.P."/>
        </authorList>
    </citation>
    <scope>NUCLEOTIDE SEQUENCE</scope>
    <source>
        <strain evidence="4">73W</strain>
    </source>
</reference>
<dbReference type="InterPro" id="IPR051257">
    <property type="entry name" value="Diverse_CBS-Domain"/>
</dbReference>
<dbReference type="PANTHER" id="PTHR43080">
    <property type="entry name" value="CBS DOMAIN-CONTAINING PROTEIN CBSX3, MITOCHONDRIAL"/>
    <property type="match status" value="1"/>
</dbReference>
<sequence length="143" mass="15112">MLVSQILKTKGAEVFAANQTNTVAVAAALLHERRIGAVVIIDDAGDVAGILSERDIVRLLAQEGADALHRPISSCMTRDVLFAKPSETIDSLLGRMTDRRIRHLPVVEGGKLAGIVSIGDLVKSKIAETQAEAEGLKAYIAAG</sequence>
<proteinExistence type="predicted"/>
<name>A0AB39KRV3_9CAUL</name>
<protein>
    <submittedName>
        <fullName evidence="4">CBS domain-containing protein</fullName>
    </submittedName>
</protein>
<gene>
    <name evidence="4" type="ORF">ABOZ73_15305</name>
</gene>
<dbReference type="SMART" id="SM00116">
    <property type="entry name" value="CBS"/>
    <property type="match status" value="2"/>
</dbReference>
<organism evidence="4">
    <name type="scientific">Caulobacter sp. 73W</name>
    <dbReference type="NCBI Taxonomy" id="3161137"/>
    <lineage>
        <taxon>Bacteria</taxon>
        <taxon>Pseudomonadati</taxon>
        <taxon>Pseudomonadota</taxon>
        <taxon>Alphaproteobacteria</taxon>
        <taxon>Caulobacterales</taxon>
        <taxon>Caulobacteraceae</taxon>
        <taxon>Caulobacter</taxon>
    </lineage>
</organism>
<dbReference type="RefSeq" id="WP_369058997.1">
    <property type="nucleotide sequence ID" value="NZ_CP158375.1"/>
</dbReference>
<accession>A0AB39KRV3</accession>
<dbReference type="PROSITE" id="PS51371">
    <property type="entry name" value="CBS"/>
    <property type="match status" value="2"/>
</dbReference>
<dbReference type="AlphaFoldDB" id="A0AB39KRV3"/>
<evidence type="ECO:0000313" key="4">
    <source>
        <dbReference type="EMBL" id="XDO96143.1"/>
    </source>
</evidence>
<dbReference type="Gene3D" id="3.10.580.10">
    <property type="entry name" value="CBS-domain"/>
    <property type="match status" value="1"/>
</dbReference>
<dbReference type="EMBL" id="CP158375">
    <property type="protein sequence ID" value="XDO96143.1"/>
    <property type="molecule type" value="Genomic_DNA"/>
</dbReference>
<evidence type="ECO:0000256" key="2">
    <source>
        <dbReference type="PROSITE-ProRule" id="PRU00703"/>
    </source>
</evidence>
<keyword evidence="1 2" id="KW-0129">CBS domain</keyword>
<dbReference type="SUPFAM" id="SSF54631">
    <property type="entry name" value="CBS-domain pair"/>
    <property type="match status" value="1"/>
</dbReference>
<dbReference type="InterPro" id="IPR000644">
    <property type="entry name" value="CBS_dom"/>
</dbReference>
<feature type="domain" description="CBS" evidence="3">
    <location>
        <begin position="76"/>
        <end position="132"/>
    </location>
</feature>
<evidence type="ECO:0000259" key="3">
    <source>
        <dbReference type="PROSITE" id="PS51371"/>
    </source>
</evidence>
<dbReference type="Pfam" id="PF00571">
    <property type="entry name" value="CBS"/>
    <property type="match status" value="2"/>
</dbReference>
<evidence type="ECO:0000256" key="1">
    <source>
        <dbReference type="ARBA" id="ARBA00023122"/>
    </source>
</evidence>
<dbReference type="InterPro" id="IPR044725">
    <property type="entry name" value="CBSX3_CBS_dom"/>
</dbReference>